<evidence type="ECO:0000313" key="2">
    <source>
        <dbReference type="EMBL" id="SIQ99089.1"/>
    </source>
</evidence>
<dbReference type="STRING" id="1077936.SAMN05421545_2019"/>
<proteinExistence type="predicted"/>
<accession>A0A1N6XA02</accession>
<gene>
    <name evidence="2" type="ORF">SAMN05421545_2019</name>
</gene>
<evidence type="ECO:0000259" key="1">
    <source>
        <dbReference type="Pfam" id="PF09834"/>
    </source>
</evidence>
<dbReference type="Proteomes" id="UP000185924">
    <property type="component" value="Unassembled WGS sequence"/>
</dbReference>
<dbReference type="AlphaFoldDB" id="A0A1N6XA02"/>
<evidence type="ECO:0000313" key="3">
    <source>
        <dbReference type="Proteomes" id="UP000185924"/>
    </source>
</evidence>
<dbReference type="EMBL" id="FTNM01000002">
    <property type="protein sequence ID" value="SIQ99089.1"/>
    <property type="molecule type" value="Genomic_DNA"/>
</dbReference>
<feature type="domain" description="DUF2061" evidence="1">
    <location>
        <begin position="27"/>
        <end position="78"/>
    </location>
</feature>
<dbReference type="RefSeq" id="WP_076421964.1">
    <property type="nucleotide sequence ID" value="NZ_FTNM01000002.1"/>
</dbReference>
<keyword evidence="3" id="KW-1185">Reference proteome</keyword>
<dbReference type="OrthoDB" id="197461at2"/>
<dbReference type="InterPro" id="IPR018638">
    <property type="entry name" value="DUF2061_membrane"/>
</dbReference>
<sequence length="97" mass="11265">MLLDRYLQKAFNKKQSPQKKDSKFKSVAKAISWRVLGTFDTIVISYLITGELKMAFSIGSIEVFSKILLYYVHERIWERFTVKKEANELEKSNTVAA</sequence>
<protein>
    <submittedName>
        <fullName evidence="2">Uncharacterized membrane protein</fullName>
    </submittedName>
</protein>
<dbReference type="Pfam" id="PF09834">
    <property type="entry name" value="DUF2061"/>
    <property type="match status" value="1"/>
</dbReference>
<name>A0A1N6XA02_9BACT</name>
<organism evidence="2 3">
    <name type="scientific">Pontibacter lucknowensis</name>
    <dbReference type="NCBI Taxonomy" id="1077936"/>
    <lineage>
        <taxon>Bacteria</taxon>
        <taxon>Pseudomonadati</taxon>
        <taxon>Bacteroidota</taxon>
        <taxon>Cytophagia</taxon>
        <taxon>Cytophagales</taxon>
        <taxon>Hymenobacteraceae</taxon>
        <taxon>Pontibacter</taxon>
    </lineage>
</organism>
<reference evidence="3" key="1">
    <citation type="submission" date="2017-01" db="EMBL/GenBank/DDBJ databases">
        <authorList>
            <person name="Varghese N."/>
            <person name="Submissions S."/>
        </authorList>
    </citation>
    <scope>NUCLEOTIDE SEQUENCE [LARGE SCALE GENOMIC DNA]</scope>
    <source>
        <strain evidence="3">DM9</strain>
    </source>
</reference>